<dbReference type="EMBL" id="JACPUR010000030">
    <property type="protein sequence ID" value="MBI3128440.1"/>
    <property type="molecule type" value="Genomic_DNA"/>
</dbReference>
<feature type="transmembrane region" description="Helical" evidence="1">
    <location>
        <begin position="6"/>
        <end position="28"/>
    </location>
</feature>
<evidence type="ECO:0000313" key="3">
    <source>
        <dbReference type="Proteomes" id="UP000782312"/>
    </source>
</evidence>
<gene>
    <name evidence="2" type="ORF">HYZ11_12615</name>
</gene>
<evidence type="ECO:0000256" key="1">
    <source>
        <dbReference type="SAM" id="Phobius"/>
    </source>
</evidence>
<keyword evidence="1" id="KW-1133">Transmembrane helix</keyword>
<dbReference type="Proteomes" id="UP000782312">
    <property type="component" value="Unassembled WGS sequence"/>
</dbReference>
<keyword evidence="1" id="KW-0472">Membrane</keyword>
<keyword evidence="1" id="KW-0812">Transmembrane</keyword>
<comment type="caution">
    <text evidence="2">The sequence shown here is derived from an EMBL/GenBank/DDBJ whole genome shotgun (WGS) entry which is preliminary data.</text>
</comment>
<feature type="transmembrane region" description="Helical" evidence="1">
    <location>
        <begin position="117"/>
        <end position="137"/>
    </location>
</feature>
<feature type="transmembrane region" description="Helical" evidence="1">
    <location>
        <begin position="49"/>
        <end position="69"/>
    </location>
</feature>
<dbReference type="Pfam" id="PF20587">
    <property type="entry name" value="DUF6789"/>
    <property type="match status" value="1"/>
</dbReference>
<name>A0A932MN80_UNCTE</name>
<accession>A0A932MN80</accession>
<reference evidence="2" key="1">
    <citation type="submission" date="2020-07" db="EMBL/GenBank/DDBJ databases">
        <title>Huge and variable diversity of episymbiotic CPR bacteria and DPANN archaea in groundwater ecosystems.</title>
        <authorList>
            <person name="He C.Y."/>
            <person name="Keren R."/>
            <person name="Whittaker M."/>
            <person name="Farag I.F."/>
            <person name="Doudna J."/>
            <person name="Cate J.H.D."/>
            <person name="Banfield J.F."/>
        </authorList>
    </citation>
    <scope>NUCLEOTIDE SEQUENCE</scope>
    <source>
        <strain evidence="2">NC_groundwater_763_Ag_S-0.2um_68_21</strain>
    </source>
</reference>
<evidence type="ECO:0000313" key="2">
    <source>
        <dbReference type="EMBL" id="MBI3128440.1"/>
    </source>
</evidence>
<dbReference type="InterPro" id="IPR046739">
    <property type="entry name" value="DUF6789"/>
</dbReference>
<dbReference type="AlphaFoldDB" id="A0A932MN80"/>
<sequence length="142" mass="15554">MERPNYWRATVSGLIATYIMSVCAYWLVAIHLPPSDPARLMAFSLGKTTYWMGLAAHYANGAILGLMYARWREWVPGENPWMKGVCVGVVTTVAAQVVGGLVGPLGFFWNRPAAIRGLLTSLIAHLVFGLALAVAYAREEEV</sequence>
<organism evidence="2 3">
    <name type="scientific">Tectimicrobiota bacterium</name>
    <dbReference type="NCBI Taxonomy" id="2528274"/>
    <lineage>
        <taxon>Bacteria</taxon>
        <taxon>Pseudomonadati</taxon>
        <taxon>Nitrospinota/Tectimicrobiota group</taxon>
        <taxon>Candidatus Tectimicrobiota</taxon>
    </lineage>
</organism>
<proteinExistence type="predicted"/>
<feature type="transmembrane region" description="Helical" evidence="1">
    <location>
        <begin position="81"/>
        <end position="105"/>
    </location>
</feature>
<protein>
    <submittedName>
        <fullName evidence="2">Uncharacterized protein</fullName>
    </submittedName>
</protein>